<dbReference type="Pfam" id="PF17851">
    <property type="entry name" value="GH43_C2"/>
    <property type="match status" value="1"/>
</dbReference>
<dbReference type="SUPFAM" id="SSF49785">
    <property type="entry name" value="Galactose-binding domain-like"/>
    <property type="match status" value="1"/>
</dbReference>
<keyword evidence="2" id="KW-0378">Hydrolase</keyword>
<evidence type="ECO:0000256" key="4">
    <source>
        <dbReference type="SAM" id="SignalP"/>
    </source>
</evidence>
<dbReference type="Gene3D" id="2.60.40.10">
    <property type="entry name" value="Immunoglobulins"/>
    <property type="match status" value="1"/>
</dbReference>
<evidence type="ECO:0000259" key="5">
    <source>
        <dbReference type="PROSITE" id="PS51766"/>
    </source>
</evidence>
<dbReference type="InterPro" id="IPR008979">
    <property type="entry name" value="Galactose-bd-like_sf"/>
</dbReference>
<dbReference type="InterPro" id="IPR008965">
    <property type="entry name" value="CBM2/CBM3_carb-bd_dom_sf"/>
</dbReference>
<dbReference type="InterPro" id="IPR002102">
    <property type="entry name" value="Cohesin_dom"/>
</dbReference>
<dbReference type="PROSITE" id="PS00018">
    <property type="entry name" value="EF_HAND_1"/>
    <property type="match status" value="1"/>
</dbReference>
<dbReference type="CDD" id="cd08547">
    <property type="entry name" value="Type_II_cohesin"/>
    <property type="match status" value="1"/>
</dbReference>
<dbReference type="Pfam" id="PF00404">
    <property type="entry name" value="Dockerin_1"/>
    <property type="match status" value="1"/>
</dbReference>
<evidence type="ECO:0000256" key="3">
    <source>
        <dbReference type="ARBA" id="ARBA00023295"/>
    </source>
</evidence>
<name>A0ABU9DGX8_9BACL</name>
<keyword evidence="4" id="KW-0732">Signal</keyword>
<evidence type="ECO:0000256" key="2">
    <source>
        <dbReference type="ARBA" id="ARBA00022801"/>
    </source>
</evidence>
<dbReference type="Gene3D" id="2.60.120.260">
    <property type="entry name" value="Galactose-binding domain-like"/>
    <property type="match status" value="1"/>
</dbReference>
<comment type="similarity">
    <text evidence="1">Belongs to the glycosyl hydrolase 2 family.</text>
</comment>
<dbReference type="InterPro" id="IPR002105">
    <property type="entry name" value="Dockerin_1_rpt"/>
</dbReference>
<dbReference type="SUPFAM" id="SSF56988">
    <property type="entry name" value="Anthrax protective antigen"/>
    <property type="match status" value="1"/>
</dbReference>
<dbReference type="InterPro" id="IPR013320">
    <property type="entry name" value="ConA-like_dom_sf"/>
</dbReference>
<evidence type="ECO:0000259" key="6">
    <source>
        <dbReference type="PROSITE" id="PS51820"/>
    </source>
</evidence>
<sequence>MIRFKKAISQFLVAACTLTLVSTALLSAPAVRAAEAVTEPPVVHGLQGEYYTNSGAPKFDFQTLKATVLDPNLDFSSLEPALRMLTGQTDRVSVRWTGFLQPEYTEDYNFSIIGDNGFRLWVDNKLVIDHWVDDWDKEQFGAPISLKAGQKYPIKVEYFQNTGGSNIHLRWASPSVAKSAVPSQALYPPGDYVYNGSIAEDGASAEVKLDAPVKALPEGFKSHMKVKVMGNDWPITGVSLKAGDSSVMVLQFEYPVYTKDAWLVNAAYDGAGGLQRSDGTTVSKFEKPLSNRSKYQIMTPWASQLDKEQVLPEYPRPQMVRDAWMNLNGEWEFQSAKAGEAVPAGKTLKERILVPFAAESILSGIHRVENLMWYKRTFTVPDSWNGQRVKLNFGAVDYLATVYVNGKEVGSHKGGYTSFSFDITDQLKPGANELIVHVLDRTDEGEDQAVGKQTVKKLGGIWYTSVSGIWQTVWLEPVAAAHIEKLDMTPDLQNQTLKLTVPAASAAQGYTVEAVALKNGEPVGTASGPVGKEIAIPVPNPRLWSPDDPFLYDLQVRLKQGDRIVDRVDSYFGMREIKLGMVDGVMRPLLNGSFVFQIGPLDQGFYPDGIYTAPTEDALKFDIEAVKRLGMNMIRKHIKVEPARWYYWADKLGILVWQDMPSLEDRQNKRGSDISEAAKQQWLKEFKEMIDQLRSVPSIVEWTVFNEGWGQFDWGGQKTRDAVTYVQGLDSTRLINNASGWQDSGVGDLVDMHAYPAPGSPTPTSTRAAVLGEYGGLGLHVPGHEWSPLVFSYQEMKSKKELTDKYIQYIDRLKELKNSPGLSAAVYTQITDVEYEINGLLSYDRKVEKMDFDRIAKAHRELIGTTSSADLAAAIQTAEAFASRLVPGEKPGQYSLDAISSFRRVIAAAREVLADPASTSSQHDQAIRKLASETSSLFVKVHDPIPKGSAVDSFDGPALSPDWSIYREKKENWSLTANPGHLTLQTLPGDSYGTLNNIQNVFLKQAPEGDFVITTKVNAPVRKNFQQAGLYIWQDEDNYVRLGHAWDTDGSTGKTLETAYEKNAVYKKATGMAAHPGYDTSFLQIRKTGDVYTTYFWNGTAWQQAADPVTVQLKAAKVGFYAFSATDGTSMPAVFDYFSVGALQQEATAILTGPSTVSGGQSFELTLGLDSVAQDVYAQDLTLSYDPEQFEFVAADSLREGVLIVDKKVTSGKLRILTAHVGGAKPNGDLLRLQWKVRSSASAADSAIVLSDIILADGKGDETALEAVSHAIRITQTVDKSVLLARIADAQAKHDAAVEGPQAGQYPAGAKAALQRAIDAARAVALDAQATQPQVEQAASSLQAALQAFLSSVNTRTPGDTNGDGKVSIGDLAMVAAAYGKTSADPDWEKYKQADWNNDGKVDLEDLAIVAQQILQES</sequence>
<feature type="signal peptide" evidence="4">
    <location>
        <begin position="1"/>
        <end position="33"/>
    </location>
</feature>
<dbReference type="Gene3D" id="2.60.40.680">
    <property type="match status" value="1"/>
</dbReference>
<dbReference type="Gene3D" id="3.90.182.10">
    <property type="entry name" value="Toxin - Anthrax Protective Antigen,domain 1"/>
    <property type="match status" value="1"/>
</dbReference>
<dbReference type="EMBL" id="JBBPCC010000005">
    <property type="protein sequence ID" value="MEK8128132.1"/>
    <property type="molecule type" value="Genomic_DNA"/>
</dbReference>
<feature type="chain" id="PRO_5047535787" evidence="4">
    <location>
        <begin position="34"/>
        <end position="1418"/>
    </location>
</feature>
<dbReference type="InterPro" id="IPR017853">
    <property type="entry name" value="GH"/>
</dbReference>
<dbReference type="InterPro" id="IPR036439">
    <property type="entry name" value="Dockerin_dom_sf"/>
</dbReference>
<dbReference type="SUPFAM" id="SSF49899">
    <property type="entry name" value="Concanavalin A-like lectins/glucanases"/>
    <property type="match status" value="1"/>
</dbReference>
<evidence type="ECO:0000313" key="7">
    <source>
        <dbReference type="EMBL" id="MEK8128132.1"/>
    </source>
</evidence>
<feature type="domain" description="Dockerin" evidence="5">
    <location>
        <begin position="1354"/>
        <end position="1418"/>
    </location>
</feature>
<dbReference type="InterPro" id="IPR036156">
    <property type="entry name" value="Beta-gal/glucu_dom_sf"/>
</dbReference>
<dbReference type="Gene3D" id="1.10.1330.10">
    <property type="entry name" value="Dockerin domain"/>
    <property type="match status" value="1"/>
</dbReference>
<dbReference type="Pfam" id="PF07691">
    <property type="entry name" value="PA14"/>
    <property type="match status" value="1"/>
</dbReference>
<keyword evidence="3" id="KW-0326">Glycosidase</keyword>
<protein>
    <submittedName>
        <fullName evidence="7">PA14 domain-containing protein</fullName>
    </submittedName>
</protein>
<organism evidence="7 8">
    <name type="scientific">Paenibacillus filicis</name>
    <dbReference type="NCBI Taxonomy" id="669464"/>
    <lineage>
        <taxon>Bacteria</taxon>
        <taxon>Bacillati</taxon>
        <taxon>Bacillota</taxon>
        <taxon>Bacilli</taxon>
        <taxon>Bacillales</taxon>
        <taxon>Paenibacillaceae</taxon>
        <taxon>Paenibacillus</taxon>
    </lineage>
</organism>
<feature type="domain" description="PA14" evidence="6">
    <location>
        <begin position="41"/>
        <end position="185"/>
    </location>
</feature>
<dbReference type="InterPro" id="IPR051913">
    <property type="entry name" value="GH2_Domain-Containing"/>
</dbReference>
<dbReference type="Gene3D" id="2.60.120.200">
    <property type="match status" value="1"/>
</dbReference>
<dbReference type="PROSITE" id="PS51766">
    <property type="entry name" value="DOCKERIN"/>
    <property type="match status" value="1"/>
</dbReference>
<dbReference type="SUPFAM" id="SSF51445">
    <property type="entry name" value="(Trans)glycosidases"/>
    <property type="match status" value="1"/>
</dbReference>
<dbReference type="Gene3D" id="3.20.20.80">
    <property type="entry name" value="Glycosidases"/>
    <property type="match status" value="1"/>
</dbReference>
<evidence type="ECO:0000313" key="8">
    <source>
        <dbReference type="Proteomes" id="UP001469365"/>
    </source>
</evidence>
<dbReference type="Pfam" id="PF02837">
    <property type="entry name" value="Glyco_hydro_2_N"/>
    <property type="match status" value="1"/>
</dbReference>
<dbReference type="InterPro" id="IPR041542">
    <property type="entry name" value="GH43_C2"/>
</dbReference>
<dbReference type="RefSeq" id="WP_341415202.1">
    <property type="nucleotide sequence ID" value="NZ_JBBPCC010000005.1"/>
</dbReference>
<dbReference type="InterPro" id="IPR018247">
    <property type="entry name" value="EF_Hand_1_Ca_BS"/>
</dbReference>
<dbReference type="SUPFAM" id="SSF49303">
    <property type="entry name" value="beta-Galactosidase/glucuronidase domain"/>
    <property type="match status" value="1"/>
</dbReference>
<reference evidence="7 8" key="1">
    <citation type="submission" date="2024-04" db="EMBL/GenBank/DDBJ databases">
        <title>draft genome sequnece of Paenibacillus filicis.</title>
        <authorList>
            <person name="Kim D.-U."/>
        </authorList>
    </citation>
    <scope>NUCLEOTIDE SEQUENCE [LARGE SCALE GENOMIC DNA]</scope>
    <source>
        <strain evidence="7 8">KACC14197</strain>
    </source>
</reference>
<evidence type="ECO:0000256" key="1">
    <source>
        <dbReference type="ARBA" id="ARBA00007401"/>
    </source>
</evidence>
<dbReference type="InterPro" id="IPR006103">
    <property type="entry name" value="Glyco_hydro_2_cat"/>
</dbReference>
<keyword evidence="8" id="KW-1185">Reference proteome</keyword>
<dbReference type="PANTHER" id="PTHR42732:SF2">
    <property type="entry name" value="BETA-MANNOSIDASE"/>
    <property type="match status" value="1"/>
</dbReference>
<dbReference type="SUPFAM" id="SSF49384">
    <property type="entry name" value="Carbohydrate-binding domain"/>
    <property type="match status" value="1"/>
</dbReference>
<dbReference type="PANTHER" id="PTHR42732">
    <property type="entry name" value="BETA-GALACTOSIDASE"/>
    <property type="match status" value="1"/>
</dbReference>
<dbReference type="InterPro" id="IPR037524">
    <property type="entry name" value="PA14/GLEYA"/>
</dbReference>
<gene>
    <name evidence="7" type="ORF">WMW72_09480</name>
</gene>
<dbReference type="InterPro" id="IPR011658">
    <property type="entry name" value="PA14_dom"/>
</dbReference>
<comment type="caution">
    <text evidence="7">The sequence shown here is derived from an EMBL/GenBank/DDBJ whole genome shotgun (WGS) entry which is preliminary data.</text>
</comment>
<dbReference type="InterPro" id="IPR006104">
    <property type="entry name" value="Glyco_hydro_2_N"/>
</dbReference>
<dbReference type="PROSITE" id="PS51820">
    <property type="entry name" value="PA14"/>
    <property type="match status" value="1"/>
</dbReference>
<dbReference type="InterPro" id="IPR016134">
    <property type="entry name" value="Dockerin_dom"/>
</dbReference>
<dbReference type="SUPFAM" id="SSF63446">
    <property type="entry name" value="Type I dockerin domain"/>
    <property type="match status" value="1"/>
</dbReference>
<dbReference type="Proteomes" id="UP001469365">
    <property type="component" value="Unassembled WGS sequence"/>
</dbReference>
<proteinExistence type="inferred from homology"/>
<dbReference type="Pfam" id="PF00703">
    <property type="entry name" value="Glyco_hydro_2"/>
    <property type="match status" value="1"/>
</dbReference>
<dbReference type="Pfam" id="PF00963">
    <property type="entry name" value="Cohesin"/>
    <property type="match status" value="1"/>
</dbReference>
<dbReference type="SMART" id="SM00758">
    <property type="entry name" value="PA14"/>
    <property type="match status" value="1"/>
</dbReference>
<dbReference type="CDD" id="cd14254">
    <property type="entry name" value="Dockerin_II"/>
    <property type="match status" value="1"/>
</dbReference>
<dbReference type="InterPro" id="IPR013783">
    <property type="entry name" value="Ig-like_fold"/>
</dbReference>
<accession>A0ABU9DGX8</accession>
<dbReference type="Gene3D" id="1.20.1270.90">
    <property type="entry name" value="AF1782-like"/>
    <property type="match status" value="2"/>
</dbReference>
<dbReference type="InterPro" id="IPR006102">
    <property type="entry name" value="Ig-like_GH2"/>
</dbReference>
<dbReference type="Pfam" id="PF02836">
    <property type="entry name" value="Glyco_hydro_2_C"/>
    <property type="match status" value="1"/>
</dbReference>